<reference evidence="2 3" key="1">
    <citation type="submission" date="2020-12" db="EMBL/GenBank/DDBJ databases">
        <title>Geomonas sp. Red421, isolated from paddy soil.</title>
        <authorList>
            <person name="Xu Z."/>
            <person name="Zhang Z."/>
            <person name="Masuda Y."/>
            <person name="Itoh H."/>
            <person name="Senoo K."/>
        </authorList>
    </citation>
    <scope>NUCLEOTIDE SEQUENCE [LARGE SCALE GENOMIC DNA]</scope>
    <source>
        <strain evidence="2 3">Red421</strain>
    </source>
</reference>
<organism evidence="2 3">
    <name type="scientific">Geomonas anaerohicana</name>
    <dbReference type="NCBI Taxonomy" id="2798583"/>
    <lineage>
        <taxon>Bacteria</taxon>
        <taxon>Pseudomonadati</taxon>
        <taxon>Thermodesulfobacteriota</taxon>
        <taxon>Desulfuromonadia</taxon>
        <taxon>Geobacterales</taxon>
        <taxon>Geobacteraceae</taxon>
        <taxon>Geomonas</taxon>
    </lineage>
</organism>
<dbReference type="PANTHER" id="PTHR34322:SF2">
    <property type="entry name" value="TRANSPOSASE IS200-LIKE DOMAIN-CONTAINING PROTEIN"/>
    <property type="match status" value="1"/>
</dbReference>
<comment type="caution">
    <text evidence="2">The sequence shown here is derived from an EMBL/GenBank/DDBJ whole genome shotgun (WGS) entry which is preliminary data.</text>
</comment>
<accession>A0ABS0YI27</accession>
<dbReference type="SMART" id="SM01321">
    <property type="entry name" value="Y1_Tnp"/>
    <property type="match status" value="1"/>
</dbReference>
<gene>
    <name evidence="2" type="ORF">JFN91_15130</name>
</gene>
<proteinExistence type="predicted"/>
<dbReference type="SUPFAM" id="SSF143422">
    <property type="entry name" value="Transposase IS200-like"/>
    <property type="match status" value="1"/>
</dbReference>
<protein>
    <submittedName>
        <fullName evidence="2">Transposase</fullName>
    </submittedName>
</protein>
<sequence>MARISRVVVPGHPHHVTQRGVRSMGIFDSDDDRCAYLQFLKKHTDDSGVEILAWCLMTNHVHFIVVPETELSLARAFGEAHRSYTRMKNFREDVRGYLFQGRFGSCVLDELHLIAAARYVNLNPVRAKMVNAAWDYEWSSARFHVGVRGSDPLVKDRTLKGLVNNWREILTEGNEDVDKQLRERFRTGRPLGNDDFLLKVERITGRDLSKKKPGRPSKGT</sequence>
<keyword evidence="3" id="KW-1185">Reference proteome</keyword>
<dbReference type="Proteomes" id="UP000614714">
    <property type="component" value="Unassembled WGS sequence"/>
</dbReference>
<name>A0ABS0YI27_9BACT</name>
<evidence type="ECO:0000313" key="3">
    <source>
        <dbReference type="Proteomes" id="UP000614714"/>
    </source>
</evidence>
<evidence type="ECO:0000313" key="2">
    <source>
        <dbReference type="EMBL" id="MBJ6751547.1"/>
    </source>
</evidence>
<dbReference type="Gene3D" id="3.30.70.1290">
    <property type="entry name" value="Transposase IS200-like"/>
    <property type="match status" value="1"/>
</dbReference>
<dbReference type="EMBL" id="JAEMHL010000008">
    <property type="protein sequence ID" value="MBJ6751547.1"/>
    <property type="molecule type" value="Genomic_DNA"/>
</dbReference>
<dbReference type="Pfam" id="PF01797">
    <property type="entry name" value="Y1_Tnp"/>
    <property type="match status" value="1"/>
</dbReference>
<evidence type="ECO:0000259" key="1">
    <source>
        <dbReference type="SMART" id="SM01321"/>
    </source>
</evidence>
<dbReference type="InterPro" id="IPR036515">
    <property type="entry name" value="Transposase_17_sf"/>
</dbReference>
<feature type="domain" description="Transposase IS200-like" evidence="1">
    <location>
        <begin position="9"/>
        <end position="123"/>
    </location>
</feature>
<dbReference type="PANTHER" id="PTHR34322">
    <property type="entry name" value="TRANSPOSASE, Y1_TNP DOMAIN-CONTAINING"/>
    <property type="match status" value="1"/>
</dbReference>
<dbReference type="InterPro" id="IPR002686">
    <property type="entry name" value="Transposase_17"/>
</dbReference>